<evidence type="ECO:0000256" key="5">
    <source>
        <dbReference type="ARBA" id="ARBA00022475"/>
    </source>
</evidence>
<dbReference type="RefSeq" id="WP_135576041.1">
    <property type="nucleotide sequence ID" value="NZ_RQGA01000003.1"/>
</dbReference>
<dbReference type="CDD" id="cd06261">
    <property type="entry name" value="TM_PBP2"/>
    <property type="match status" value="1"/>
</dbReference>
<comment type="similarity">
    <text evidence="3 11">Belongs to the binding-protein-dependent transport system permease family. CysTW subfamily.</text>
</comment>
<feature type="transmembrane region" description="Helical" evidence="10">
    <location>
        <begin position="145"/>
        <end position="171"/>
    </location>
</feature>
<dbReference type="OrthoDB" id="9795403at2"/>
<feature type="domain" description="ABC transmembrane type-1" evidence="12">
    <location>
        <begin position="8"/>
        <end position="212"/>
    </location>
</feature>
<feature type="transmembrane region" description="Helical" evidence="10">
    <location>
        <begin position="14"/>
        <end position="34"/>
    </location>
</feature>
<evidence type="ECO:0000313" key="13">
    <source>
        <dbReference type="EMBL" id="TGL44370.1"/>
    </source>
</evidence>
<evidence type="ECO:0000256" key="3">
    <source>
        <dbReference type="ARBA" id="ARBA00007069"/>
    </source>
</evidence>
<name>A0A4R9JI90_9LEPT</name>
<evidence type="ECO:0000313" key="14">
    <source>
        <dbReference type="Proteomes" id="UP000298125"/>
    </source>
</evidence>
<dbReference type="PROSITE" id="PS50928">
    <property type="entry name" value="ABC_TM1"/>
    <property type="match status" value="1"/>
</dbReference>
<protein>
    <recommendedName>
        <fullName evidence="11">Molybdenum transport system permease</fullName>
    </recommendedName>
</protein>
<evidence type="ECO:0000256" key="8">
    <source>
        <dbReference type="ARBA" id="ARBA00022989"/>
    </source>
</evidence>
<dbReference type="PANTHER" id="PTHR30183">
    <property type="entry name" value="MOLYBDENUM TRANSPORT SYSTEM PERMEASE PROTEIN MODB"/>
    <property type="match status" value="1"/>
</dbReference>
<dbReference type="PANTHER" id="PTHR30183:SF8">
    <property type="entry name" value="MOLYBDENUM TRANSPORT SYSTEM PERMEASE"/>
    <property type="match status" value="1"/>
</dbReference>
<comment type="subcellular location">
    <subcellularLocation>
        <location evidence="2 10">Cell membrane</location>
        <topology evidence="2 10">Multi-pass membrane protein</topology>
    </subcellularLocation>
</comment>
<evidence type="ECO:0000256" key="11">
    <source>
        <dbReference type="RuleBase" id="RU365097"/>
    </source>
</evidence>
<sequence>MIFSFDPIWLTLELAILTTIVLTLITIPIGYWLSFSSFRYRFIVEAVLNLPLVLPPTVLGFYLLLVFSPNHWIGGWVEDVFHFRIAFSFFGILVGSILFSLPFMLQALQVGFSSIPKTHIETALVLGKSKFEILFRVILPNCKPAILAGMILTFAHTIGEFGVVLMIGGSIPGKTKVASIAILEEVEAMNYHAAHIYASVLVVISMIVLLVLFRYKRSVSMVLAENV</sequence>
<dbReference type="NCBIfam" id="TIGR02141">
    <property type="entry name" value="modB_ABC"/>
    <property type="match status" value="1"/>
</dbReference>
<dbReference type="Gene3D" id="1.10.3720.10">
    <property type="entry name" value="MetI-like"/>
    <property type="match status" value="1"/>
</dbReference>
<keyword evidence="7 10" id="KW-0812">Transmembrane</keyword>
<dbReference type="InterPro" id="IPR035906">
    <property type="entry name" value="MetI-like_sf"/>
</dbReference>
<evidence type="ECO:0000256" key="6">
    <source>
        <dbReference type="ARBA" id="ARBA00022505"/>
    </source>
</evidence>
<dbReference type="GO" id="GO:0005886">
    <property type="term" value="C:plasma membrane"/>
    <property type="evidence" value="ECO:0007669"/>
    <property type="project" value="UniProtKB-SubCell"/>
</dbReference>
<comment type="function">
    <text evidence="1 11">Part of the binding-protein-dependent transport system for molybdenum; probably responsible for the translocation of the substrate across the membrane.</text>
</comment>
<dbReference type="SUPFAM" id="SSF161098">
    <property type="entry name" value="MetI-like"/>
    <property type="match status" value="1"/>
</dbReference>
<dbReference type="AlphaFoldDB" id="A0A4R9JI90"/>
<evidence type="ECO:0000256" key="1">
    <source>
        <dbReference type="ARBA" id="ARBA00002949"/>
    </source>
</evidence>
<gene>
    <name evidence="13" type="primary">modB</name>
    <name evidence="13" type="ORF">EHQ49_02540</name>
</gene>
<evidence type="ECO:0000256" key="4">
    <source>
        <dbReference type="ARBA" id="ARBA00022448"/>
    </source>
</evidence>
<accession>A0A4R9JI90</accession>
<keyword evidence="4 10" id="KW-0813">Transport</keyword>
<keyword evidence="9 10" id="KW-0472">Membrane</keyword>
<dbReference type="InterPro" id="IPR000515">
    <property type="entry name" value="MetI-like"/>
</dbReference>
<dbReference type="EMBL" id="RQGA01000003">
    <property type="protein sequence ID" value="TGL44370.1"/>
    <property type="molecule type" value="Genomic_DNA"/>
</dbReference>
<keyword evidence="5 11" id="KW-1003">Cell membrane</keyword>
<evidence type="ECO:0000256" key="10">
    <source>
        <dbReference type="RuleBase" id="RU363032"/>
    </source>
</evidence>
<evidence type="ECO:0000256" key="2">
    <source>
        <dbReference type="ARBA" id="ARBA00004651"/>
    </source>
</evidence>
<comment type="caution">
    <text evidence="13">The sequence shown here is derived from an EMBL/GenBank/DDBJ whole genome shotgun (WGS) entry which is preliminary data.</text>
</comment>
<evidence type="ECO:0000256" key="7">
    <source>
        <dbReference type="ARBA" id="ARBA00022692"/>
    </source>
</evidence>
<evidence type="ECO:0000259" key="12">
    <source>
        <dbReference type="PROSITE" id="PS50928"/>
    </source>
</evidence>
<dbReference type="Pfam" id="PF00528">
    <property type="entry name" value="BPD_transp_1"/>
    <property type="match status" value="1"/>
</dbReference>
<reference evidence="13" key="1">
    <citation type="journal article" date="2019" name="PLoS Negl. Trop. Dis.">
        <title>Revisiting the worldwide diversity of Leptospira species in the environment.</title>
        <authorList>
            <person name="Vincent A.T."/>
            <person name="Schiettekatte O."/>
            <person name="Bourhy P."/>
            <person name="Veyrier F.J."/>
            <person name="Picardeau M."/>
        </authorList>
    </citation>
    <scope>NUCLEOTIDE SEQUENCE [LARGE SCALE GENOMIC DNA]</scope>
    <source>
        <strain evidence="13">201702692</strain>
    </source>
</reference>
<evidence type="ECO:0000256" key="9">
    <source>
        <dbReference type="ARBA" id="ARBA00023136"/>
    </source>
</evidence>
<dbReference type="InterPro" id="IPR011867">
    <property type="entry name" value="ModB_ABC"/>
</dbReference>
<organism evidence="13 14">
    <name type="scientific">Leptospira perdikensis</name>
    <dbReference type="NCBI Taxonomy" id="2484948"/>
    <lineage>
        <taxon>Bacteria</taxon>
        <taxon>Pseudomonadati</taxon>
        <taxon>Spirochaetota</taxon>
        <taxon>Spirochaetia</taxon>
        <taxon>Leptospirales</taxon>
        <taxon>Leptospiraceae</taxon>
        <taxon>Leptospira</taxon>
    </lineage>
</organism>
<dbReference type="GO" id="GO:0015098">
    <property type="term" value="F:molybdate ion transmembrane transporter activity"/>
    <property type="evidence" value="ECO:0007669"/>
    <property type="project" value="UniProtKB-UniRule"/>
</dbReference>
<feature type="transmembrane region" description="Helical" evidence="10">
    <location>
        <begin position="46"/>
        <end position="65"/>
    </location>
</feature>
<proteinExistence type="inferred from homology"/>
<feature type="transmembrane region" description="Helical" evidence="10">
    <location>
        <begin position="191"/>
        <end position="213"/>
    </location>
</feature>
<dbReference type="Proteomes" id="UP000298125">
    <property type="component" value="Unassembled WGS sequence"/>
</dbReference>
<keyword evidence="6 11" id="KW-0500">Molybdenum</keyword>
<keyword evidence="8 10" id="KW-1133">Transmembrane helix</keyword>
<feature type="transmembrane region" description="Helical" evidence="10">
    <location>
        <begin position="85"/>
        <end position="105"/>
    </location>
</feature>
<keyword evidence="14" id="KW-1185">Reference proteome</keyword>